<keyword evidence="2" id="KW-1185">Reference proteome</keyword>
<dbReference type="Proteomes" id="UP001238523">
    <property type="component" value="Chromosome"/>
</dbReference>
<dbReference type="InterPro" id="IPR046687">
    <property type="entry name" value="DUF6557"/>
</dbReference>
<evidence type="ECO:0000313" key="2">
    <source>
        <dbReference type="Proteomes" id="UP001238523"/>
    </source>
</evidence>
<evidence type="ECO:0000313" key="1">
    <source>
        <dbReference type="EMBL" id="WGF92642.1"/>
    </source>
</evidence>
<sequence length="139" mass="16368">MILNELMHNHTWETISVQFLKSYPEAKNNLEGYKMVFEKLKEMDPKSIAMAIVISKETDIIDGDYFIDVAGIYNHPKSLEEKYPQGIEFLPWCQWLGMEISKDSLINFSEPEILVHCFYEMTYVSLSEEDIQKAIHRER</sequence>
<organism evidence="1 2">
    <name type="scientific">Aequorivita marisscotiae</name>
    <dbReference type="NCBI Taxonomy" id="3040348"/>
    <lineage>
        <taxon>Bacteria</taxon>
        <taxon>Pseudomonadati</taxon>
        <taxon>Bacteroidota</taxon>
        <taxon>Flavobacteriia</taxon>
        <taxon>Flavobacteriales</taxon>
        <taxon>Flavobacteriaceae</taxon>
        <taxon>Aequorivita</taxon>
    </lineage>
</organism>
<gene>
    <name evidence="1" type="ORF">QCQ61_00275</name>
</gene>
<name>A0ABY8KUC0_9FLAO</name>
<proteinExistence type="predicted"/>
<dbReference type="EMBL" id="CP122379">
    <property type="protein sequence ID" value="WGF92642.1"/>
    <property type="molecule type" value="Genomic_DNA"/>
</dbReference>
<accession>A0ABY8KUC0</accession>
<reference evidence="1 2" key="1">
    <citation type="submission" date="2023-04" db="EMBL/GenBank/DDBJ databases">
        <title>Taxonomic identification of the Arctic strain Aequorivita sp. nov. and transcriptomic analysis in response to temperature stress.</title>
        <authorList>
            <person name="Liu W."/>
            <person name="Cong B."/>
            <person name="Lin J."/>
        </authorList>
    </citation>
    <scope>NUCLEOTIDE SEQUENCE [LARGE SCALE GENOMIC DNA]</scope>
    <source>
        <strain evidence="1 2">Ant34-E75</strain>
    </source>
</reference>
<dbReference type="RefSeq" id="WP_279448708.1">
    <property type="nucleotide sequence ID" value="NZ_CP122379.1"/>
</dbReference>
<dbReference type="Pfam" id="PF20194">
    <property type="entry name" value="DUF6557"/>
    <property type="match status" value="1"/>
</dbReference>
<protein>
    <submittedName>
        <fullName evidence="1">Uncharacterized protein</fullName>
    </submittedName>
</protein>